<dbReference type="PANTHER" id="PTHR44846:SF16">
    <property type="entry name" value="TRANSCRIPTIONAL REGULATOR PHNF-RELATED"/>
    <property type="match status" value="1"/>
</dbReference>
<dbReference type="InterPro" id="IPR036390">
    <property type="entry name" value="WH_DNA-bd_sf"/>
</dbReference>
<dbReference type="CDD" id="cd07377">
    <property type="entry name" value="WHTH_GntR"/>
    <property type="match status" value="1"/>
</dbReference>
<comment type="caution">
    <text evidence="5">The sequence shown here is derived from an EMBL/GenBank/DDBJ whole genome shotgun (WGS) entry which is preliminary data.</text>
</comment>
<reference evidence="5" key="2">
    <citation type="submission" date="2020-09" db="EMBL/GenBank/DDBJ databases">
        <authorList>
            <person name="Sun Q."/>
            <person name="Ohkuma M."/>
        </authorList>
    </citation>
    <scope>NUCLEOTIDE SEQUENCE</scope>
    <source>
        <strain evidence="5">JCM 5069</strain>
    </source>
</reference>
<sequence length="253" mass="27902">MNDSREVAGAILPGYSEPLWIQAVNLIHGEIEKGNLKPGARLAPERELCGQLGISRVTLRKALGHLVERGELSASHGRGWYVARAVPKKEWPNSLESFSETAARMGLKPHSQVLHAGTDPATFDEAERLSIAPGTPLFRLERVRLLDDVPIALDLSRIPLSLAPGLEEVDFRTRSFYSTLFEAGVEPARADSTIEATKADERAAEHLRTAPGDPLLVMHQLALGAGQEPLFLSTIRYAGDRYRLRTSFTRTYE</sequence>
<dbReference type="GO" id="GO:0003677">
    <property type="term" value="F:DNA binding"/>
    <property type="evidence" value="ECO:0007669"/>
    <property type="project" value="UniProtKB-KW"/>
</dbReference>
<dbReference type="InterPro" id="IPR000524">
    <property type="entry name" value="Tscrpt_reg_HTH_GntR"/>
</dbReference>
<keyword evidence="6" id="KW-1185">Reference proteome</keyword>
<dbReference type="InterPro" id="IPR011663">
    <property type="entry name" value="UTRA"/>
</dbReference>
<evidence type="ECO:0000256" key="2">
    <source>
        <dbReference type="ARBA" id="ARBA00023125"/>
    </source>
</evidence>
<dbReference type="Pfam" id="PF07702">
    <property type="entry name" value="UTRA"/>
    <property type="match status" value="1"/>
</dbReference>
<dbReference type="SUPFAM" id="SSF64288">
    <property type="entry name" value="Chorismate lyase-like"/>
    <property type="match status" value="1"/>
</dbReference>
<dbReference type="RefSeq" id="WP_189929623.1">
    <property type="nucleotide sequence ID" value="NZ_BNCD01000002.1"/>
</dbReference>
<dbReference type="SMART" id="SM00345">
    <property type="entry name" value="HTH_GNTR"/>
    <property type="match status" value="1"/>
</dbReference>
<keyword evidence="3" id="KW-0804">Transcription</keyword>
<keyword evidence="1" id="KW-0805">Transcription regulation</keyword>
<dbReference type="Pfam" id="PF00392">
    <property type="entry name" value="GntR"/>
    <property type="match status" value="1"/>
</dbReference>
<dbReference type="InterPro" id="IPR050679">
    <property type="entry name" value="Bact_HTH_transcr_reg"/>
</dbReference>
<keyword evidence="2" id="KW-0238">DNA-binding</keyword>
<evidence type="ECO:0000313" key="5">
    <source>
        <dbReference type="EMBL" id="GHH72629.1"/>
    </source>
</evidence>
<name>A0A919FVE1_9ACTN</name>
<dbReference type="SMART" id="SM00866">
    <property type="entry name" value="UTRA"/>
    <property type="match status" value="1"/>
</dbReference>
<organism evidence="5 6">
    <name type="scientific">Streptomyces sulfonofaciens</name>
    <dbReference type="NCBI Taxonomy" id="68272"/>
    <lineage>
        <taxon>Bacteria</taxon>
        <taxon>Bacillati</taxon>
        <taxon>Actinomycetota</taxon>
        <taxon>Actinomycetes</taxon>
        <taxon>Kitasatosporales</taxon>
        <taxon>Streptomycetaceae</taxon>
        <taxon>Streptomyces</taxon>
    </lineage>
</organism>
<evidence type="ECO:0000256" key="1">
    <source>
        <dbReference type="ARBA" id="ARBA00023015"/>
    </source>
</evidence>
<dbReference type="InterPro" id="IPR028978">
    <property type="entry name" value="Chorismate_lyase_/UTRA_dom_sf"/>
</dbReference>
<evidence type="ECO:0000259" key="4">
    <source>
        <dbReference type="PROSITE" id="PS50949"/>
    </source>
</evidence>
<gene>
    <name evidence="5" type="ORF">GCM10018793_09960</name>
</gene>
<dbReference type="EMBL" id="BNCD01000002">
    <property type="protein sequence ID" value="GHH72629.1"/>
    <property type="molecule type" value="Genomic_DNA"/>
</dbReference>
<dbReference type="Gene3D" id="1.10.10.10">
    <property type="entry name" value="Winged helix-like DNA-binding domain superfamily/Winged helix DNA-binding domain"/>
    <property type="match status" value="1"/>
</dbReference>
<dbReference type="Gene3D" id="3.40.1410.10">
    <property type="entry name" value="Chorismate lyase-like"/>
    <property type="match status" value="1"/>
</dbReference>
<feature type="domain" description="HTH gntR-type" evidence="4">
    <location>
        <begin position="17"/>
        <end position="85"/>
    </location>
</feature>
<reference evidence="5" key="1">
    <citation type="journal article" date="2014" name="Int. J. Syst. Evol. Microbiol.">
        <title>Complete genome sequence of Corynebacterium casei LMG S-19264T (=DSM 44701T), isolated from a smear-ripened cheese.</title>
        <authorList>
            <consortium name="US DOE Joint Genome Institute (JGI-PGF)"/>
            <person name="Walter F."/>
            <person name="Albersmeier A."/>
            <person name="Kalinowski J."/>
            <person name="Ruckert C."/>
        </authorList>
    </citation>
    <scope>NUCLEOTIDE SEQUENCE</scope>
    <source>
        <strain evidence="5">JCM 5069</strain>
    </source>
</reference>
<dbReference type="SUPFAM" id="SSF46785">
    <property type="entry name" value="Winged helix' DNA-binding domain"/>
    <property type="match status" value="1"/>
</dbReference>
<evidence type="ECO:0000313" key="6">
    <source>
        <dbReference type="Proteomes" id="UP000603708"/>
    </source>
</evidence>
<dbReference type="AlphaFoldDB" id="A0A919FVE1"/>
<dbReference type="InterPro" id="IPR036388">
    <property type="entry name" value="WH-like_DNA-bd_sf"/>
</dbReference>
<accession>A0A919FVE1</accession>
<proteinExistence type="predicted"/>
<dbReference type="PROSITE" id="PS50949">
    <property type="entry name" value="HTH_GNTR"/>
    <property type="match status" value="1"/>
</dbReference>
<protein>
    <submittedName>
        <fullName evidence="5">GntR family transcriptional regulator</fullName>
    </submittedName>
</protein>
<dbReference type="GO" id="GO:0003700">
    <property type="term" value="F:DNA-binding transcription factor activity"/>
    <property type="evidence" value="ECO:0007669"/>
    <property type="project" value="InterPro"/>
</dbReference>
<evidence type="ECO:0000256" key="3">
    <source>
        <dbReference type="ARBA" id="ARBA00023163"/>
    </source>
</evidence>
<dbReference type="PANTHER" id="PTHR44846">
    <property type="entry name" value="MANNOSYL-D-GLYCERATE TRANSPORT/METABOLISM SYSTEM REPRESSOR MNGR-RELATED"/>
    <property type="match status" value="1"/>
</dbReference>
<dbReference type="Proteomes" id="UP000603708">
    <property type="component" value="Unassembled WGS sequence"/>
</dbReference>
<dbReference type="PRINTS" id="PR00035">
    <property type="entry name" value="HTHGNTR"/>
</dbReference>